<dbReference type="PaxDb" id="3880-AES62216"/>
<dbReference type="InterPro" id="IPR027417">
    <property type="entry name" value="P-loop_NTPase"/>
</dbReference>
<proteinExistence type="inferred from homology"/>
<dbReference type="EnsemblPlants" id="AES96456">
    <property type="protein sequence ID" value="AES96456"/>
    <property type="gene ID" value="MTR_5g037350"/>
</dbReference>
<dbReference type="InterPro" id="IPR054696">
    <property type="entry name" value="GTP-eEF1A_C"/>
</dbReference>
<dbReference type="Proteomes" id="UP000002051">
    <property type="component" value="Chromosome 5"/>
</dbReference>
<dbReference type="CDD" id="cd03705">
    <property type="entry name" value="EF1_alpha_III"/>
    <property type="match status" value="1"/>
</dbReference>
<comment type="function">
    <text evidence="1">This protein promotes the GTP-dependent binding of aminoacyl-tRNA to the A-site of ribosomes during protein biosynthesis.</text>
</comment>
<evidence type="ECO:0000256" key="7">
    <source>
        <dbReference type="ARBA" id="ARBA00023134"/>
    </source>
</evidence>
<dbReference type="eggNOG" id="KOG0052">
    <property type="taxonomic scope" value="Eukaryota"/>
</dbReference>
<keyword evidence="7" id="KW-0342">GTP-binding</keyword>
<dbReference type="InterPro" id="IPR031157">
    <property type="entry name" value="G_TR_CS"/>
</dbReference>
<dbReference type="AlphaFoldDB" id="G7K8A4"/>
<dbReference type="SUPFAM" id="SSF50465">
    <property type="entry name" value="EF-Tu/eEF-1alpha/eIF2-gamma C-terminal domain"/>
    <property type="match status" value="1"/>
</dbReference>
<evidence type="ECO:0000313" key="9">
    <source>
        <dbReference type="EMBL" id="AES96456.2"/>
    </source>
</evidence>
<dbReference type="InterPro" id="IPR009001">
    <property type="entry name" value="Transl_elong_EF1A/Init_IF2_C"/>
</dbReference>
<dbReference type="Pfam" id="PF00009">
    <property type="entry name" value="GTP_EFTU"/>
    <property type="match status" value="1"/>
</dbReference>
<dbReference type="GO" id="GO:0003746">
    <property type="term" value="F:translation elongation factor activity"/>
    <property type="evidence" value="ECO:0000318"/>
    <property type="project" value="GO_Central"/>
</dbReference>
<dbReference type="GO" id="GO:0006412">
    <property type="term" value="P:translation"/>
    <property type="evidence" value="ECO:0000318"/>
    <property type="project" value="GO_Central"/>
</dbReference>
<dbReference type="eggNOG" id="KOG1080">
    <property type="taxonomic scope" value="Eukaryota"/>
</dbReference>
<dbReference type="HOGENOM" id="CLU_007265_3_5_1"/>
<dbReference type="PROSITE" id="PS51722">
    <property type="entry name" value="G_TR_2"/>
    <property type="match status" value="1"/>
</dbReference>
<keyword evidence="4" id="KW-0547">Nucleotide-binding</keyword>
<evidence type="ECO:0000256" key="1">
    <source>
        <dbReference type="ARBA" id="ARBA00003982"/>
    </source>
</evidence>
<dbReference type="STRING" id="3880.G7K8A4"/>
<keyword evidence="11" id="KW-1185">Reference proteome</keyword>
<dbReference type="PRINTS" id="PR00315">
    <property type="entry name" value="ELONGATNFCT"/>
</dbReference>
<evidence type="ECO:0000313" key="10">
    <source>
        <dbReference type="EnsemblPlants" id="AES96456"/>
    </source>
</evidence>
<accession>A0A0C3XHH1</accession>
<dbReference type="InterPro" id="IPR009000">
    <property type="entry name" value="Transl_B-barrel_sf"/>
</dbReference>
<dbReference type="EMBL" id="CM001221">
    <property type="protein sequence ID" value="AES96456.2"/>
    <property type="molecule type" value="Genomic_DNA"/>
</dbReference>
<dbReference type="InterPro" id="IPR000795">
    <property type="entry name" value="T_Tr_GTP-bd_dom"/>
</dbReference>
<dbReference type="GO" id="GO:0006414">
    <property type="term" value="P:translational elongation"/>
    <property type="evidence" value="ECO:0000318"/>
    <property type="project" value="GO_Central"/>
</dbReference>
<dbReference type="Gene3D" id="3.40.50.300">
    <property type="entry name" value="P-loop containing nucleotide triphosphate hydrolases"/>
    <property type="match status" value="1"/>
</dbReference>
<dbReference type="Pfam" id="PF22594">
    <property type="entry name" value="GTP-eEF1A_C"/>
    <property type="match status" value="1"/>
</dbReference>
<evidence type="ECO:0000256" key="2">
    <source>
        <dbReference type="ARBA" id="ARBA00007249"/>
    </source>
</evidence>
<reference evidence="9 11" key="2">
    <citation type="journal article" date="2014" name="BMC Genomics">
        <title>An improved genome release (version Mt4.0) for the model legume Medicago truncatula.</title>
        <authorList>
            <person name="Tang H."/>
            <person name="Krishnakumar V."/>
            <person name="Bidwell S."/>
            <person name="Rosen B."/>
            <person name="Chan A."/>
            <person name="Zhou S."/>
            <person name="Gentzbittel L."/>
            <person name="Childs K.L."/>
            <person name="Yandell M."/>
            <person name="Gundlach H."/>
            <person name="Mayer K.F."/>
            <person name="Schwartz D.C."/>
            <person name="Town C.D."/>
        </authorList>
    </citation>
    <scope>GENOME REANNOTATION</scope>
    <source>
        <strain evidence="10 11">cv. Jemalong A17</strain>
    </source>
</reference>
<accession>G7K8A4</accession>
<gene>
    <name evidence="9" type="ordered locus">MTR_5g037350</name>
</gene>
<keyword evidence="3" id="KW-0488">Methylation</keyword>
<dbReference type="GO" id="GO:0003924">
    <property type="term" value="F:GTPase activity"/>
    <property type="evidence" value="ECO:0000318"/>
    <property type="project" value="GO_Central"/>
</dbReference>
<dbReference type="SUPFAM" id="SSF52540">
    <property type="entry name" value="P-loop containing nucleoside triphosphate hydrolases"/>
    <property type="match status" value="1"/>
</dbReference>
<evidence type="ECO:0000259" key="8">
    <source>
        <dbReference type="PROSITE" id="PS51722"/>
    </source>
</evidence>
<dbReference type="PROSITE" id="PS00301">
    <property type="entry name" value="G_TR_1"/>
    <property type="match status" value="1"/>
</dbReference>
<dbReference type="SUPFAM" id="SSF50447">
    <property type="entry name" value="Translation proteins"/>
    <property type="match status" value="1"/>
</dbReference>
<feature type="domain" description="Tr-type G" evidence="8">
    <location>
        <begin position="15"/>
        <end position="277"/>
    </location>
</feature>
<dbReference type="CDD" id="cd01883">
    <property type="entry name" value="EF1_alpha"/>
    <property type="match status" value="1"/>
</dbReference>
<dbReference type="CDD" id="cd03693">
    <property type="entry name" value="EF1_alpha_II"/>
    <property type="match status" value="1"/>
</dbReference>
<evidence type="ECO:0000313" key="11">
    <source>
        <dbReference type="Proteomes" id="UP000002051"/>
    </source>
</evidence>
<keyword evidence="5 9" id="KW-0251">Elongation factor</keyword>
<dbReference type="FunFam" id="2.40.30.10:FF:000005">
    <property type="entry name" value="Elongation factor 1-alpha"/>
    <property type="match status" value="1"/>
</dbReference>
<organism evidence="9 11">
    <name type="scientific">Medicago truncatula</name>
    <name type="common">Barrel medic</name>
    <name type="synonym">Medicago tribuloides</name>
    <dbReference type="NCBI Taxonomy" id="3880"/>
    <lineage>
        <taxon>Eukaryota</taxon>
        <taxon>Viridiplantae</taxon>
        <taxon>Streptophyta</taxon>
        <taxon>Embryophyta</taxon>
        <taxon>Tracheophyta</taxon>
        <taxon>Spermatophyta</taxon>
        <taxon>Magnoliopsida</taxon>
        <taxon>eudicotyledons</taxon>
        <taxon>Gunneridae</taxon>
        <taxon>Pentapetalae</taxon>
        <taxon>rosids</taxon>
        <taxon>fabids</taxon>
        <taxon>Fabales</taxon>
        <taxon>Fabaceae</taxon>
        <taxon>Papilionoideae</taxon>
        <taxon>50 kb inversion clade</taxon>
        <taxon>NPAAA clade</taxon>
        <taxon>Hologalegina</taxon>
        <taxon>IRL clade</taxon>
        <taxon>Trifolieae</taxon>
        <taxon>Medicago</taxon>
    </lineage>
</organism>
<evidence type="ECO:0000256" key="6">
    <source>
        <dbReference type="ARBA" id="ARBA00022917"/>
    </source>
</evidence>
<protein>
    <submittedName>
        <fullName evidence="9">Elongation factor 1-alpha</fullName>
    </submittedName>
</protein>
<dbReference type="Gene3D" id="2.40.30.10">
    <property type="entry name" value="Translation factors"/>
    <property type="match status" value="2"/>
</dbReference>
<sequence length="574" mass="63676">MDKAQVHISFQKKEKVHINIVVIGHVNSGKSTTAGHLFYKLGGFLQHKAAEVGAGCDGRSRNLKVIHLPLIPQSSRVDDLVSKKEMDTLENKAAELNKDSFKYAWVLDKLKAERERGITIDNSMLNFETTKYRCTIIDAPGHRDFIKNMITGTSQADCALLIVDSTPAGFGAGISNNGQIREHALHAYSLGVKQMICCCNKMDAFGHLSFKSRFEEIVSQLSSILMNVGYKQDEVTFVPISGFEGDNLVEPSTKLDGYKGPTLLEALDRINEPKRLSDKPLRLPLQGVYKIGGIGALAAGCVRTGVLKPGMVVTFSPNGRQGEVTSVKMDHEDLSEALPGDNVRFAVENVSDAHLSRGYVASNSKHHPAKEAINFTSQVIITNHPGQIEKGYTPVLNCHTSYIAVKFAKLLAKVDRFSGKIIVKEPKFLKKGDGGIIQMIPTKPMVVETFSEYPSLGRFIVRDTHQTVAIGIILVVNKKDPSERERAGVAPIVEKLVENRLRWFGHVERRPVDAFARRVDQMEESQVKRGRGRPRKTIKETIRKDLEVNDLDTNMVYDRTLASFDPCSRPYLVG</sequence>
<comment type="similarity">
    <text evidence="2">Belongs to the TRAFAC class translation factor GTPase superfamily. Classic translation factor GTPase family. EF-Tu/EF-1A subfamily.</text>
</comment>
<reference evidence="10" key="3">
    <citation type="submission" date="2015-04" db="UniProtKB">
        <authorList>
            <consortium name="EnsemblPlants"/>
        </authorList>
    </citation>
    <scope>IDENTIFICATION</scope>
    <source>
        <strain evidence="10">cv. Jemalong A17</strain>
    </source>
</reference>
<dbReference type="InterPro" id="IPR050100">
    <property type="entry name" value="TRAFAC_GTPase_members"/>
</dbReference>
<evidence type="ECO:0000256" key="5">
    <source>
        <dbReference type="ARBA" id="ARBA00022768"/>
    </source>
</evidence>
<reference evidence="9 11" key="1">
    <citation type="journal article" date="2011" name="Nature">
        <title>The Medicago genome provides insight into the evolution of rhizobial symbioses.</title>
        <authorList>
            <person name="Young N.D."/>
            <person name="Debelle F."/>
            <person name="Oldroyd G.E."/>
            <person name="Geurts R."/>
            <person name="Cannon S.B."/>
            <person name="Udvardi M.K."/>
            <person name="Benedito V.A."/>
            <person name="Mayer K.F."/>
            <person name="Gouzy J."/>
            <person name="Schoof H."/>
            <person name="Van de Peer Y."/>
            <person name="Proost S."/>
            <person name="Cook D.R."/>
            <person name="Meyers B.C."/>
            <person name="Spannagl M."/>
            <person name="Cheung F."/>
            <person name="De Mita S."/>
            <person name="Krishnakumar V."/>
            <person name="Gundlach H."/>
            <person name="Zhou S."/>
            <person name="Mudge J."/>
            <person name="Bharti A.K."/>
            <person name="Murray J.D."/>
            <person name="Naoumkina M.A."/>
            <person name="Rosen B."/>
            <person name="Silverstein K.A."/>
            <person name="Tang H."/>
            <person name="Rombauts S."/>
            <person name="Zhao P.X."/>
            <person name="Zhou P."/>
            <person name="Barbe V."/>
            <person name="Bardou P."/>
            <person name="Bechner M."/>
            <person name="Bellec A."/>
            <person name="Berger A."/>
            <person name="Berges H."/>
            <person name="Bidwell S."/>
            <person name="Bisseling T."/>
            <person name="Choisne N."/>
            <person name="Couloux A."/>
            <person name="Denny R."/>
            <person name="Deshpande S."/>
            <person name="Dai X."/>
            <person name="Doyle J.J."/>
            <person name="Dudez A.M."/>
            <person name="Farmer A.D."/>
            <person name="Fouteau S."/>
            <person name="Franken C."/>
            <person name="Gibelin C."/>
            <person name="Gish J."/>
            <person name="Goldstein S."/>
            <person name="Gonzalez A.J."/>
            <person name="Green P.J."/>
            <person name="Hallab A."/>
            <person name="Hartog M."/>
            <person name="Hua A."/>
            <person name="Humphray S.J."/>
            <person name="Jeong D.H."/>
            <person name="Jing Y."/>
            <person name="Jocker A."/>
            <person name="Kenton S.M."/>
            <person name="Kim D.J."/>
            <person name="Klee K."/>
            <person name="Lai H."/>
            <person name="Lang C."/>
            <person name="Lin S."/>
            <person name="Macmil S.L."/>
            <person name="Magdelenat G."/>
            <person name="Matthews L."/>
            <person name="McCorrison J."/>
            <person name="Monaghan E.L."/>
            <person name="Mun J.H."/>
            <person name="Najar F.Z."/>
            <person name="Nicholson C."/>
            <person name="Noirot C."/>
            <person name="O'Bleness M."/>
            <person name="Paule C.R."/>
            <person name="Poulain J."/>
            <person name="Prion F."/>
            <person name="Qin B."/>
            <person name="Qu C."/>
            <person name="Retzel E.F."/>
            <person name="Riddle C."/>
            <person name="Sallet E."/>
            <person name="Samain S."/>
            <person name="Samson N."/>
            <person name="Sanders I."/>
            <person name="Saurat O."/>
            <person name="Scarpelli C."/>
            <person name="Schiex T."/>
            <person name="Segurens B."/>
            <person name="Severin A.J."/>
            <person name="Sherrier D.J."/>
            <person name="Shi R."/>
            <person name="Sims S."/>
            <person name="Singer S.R."/>
            <person name="Sinharoy S."/>
            <person name="Sterck L."/>
            <person name="Viollet A."/>
            <person name="Wang B.B."/>
            <person name="Wang K."/>
            <person name="Wang M."/>
            <person name="Wang X."/>
            <person name="Warfsmann J."/>
            <person name="Weissenbach J."/>
            <person name="White D.D."/>
            <person name="White J.D."/>
            <person name="Wiley G.B."/>
            <person name="Wincker P."/>
            <person name="Xing Y."/>
            <person name="Yang L."/>
            <person name="Yao Z."/>
            <person name="Ying F."/>
            <person name="Zhai J."/>
            <person name="Zhou L."/>
            <person name="Zuber A."/>
            <person name="Denarie J."/>
            <person name="Dixon R.A."/>
            <person name="May G.D."/>
            <person name="Schwartz D.C."/>
            <person name="Rogers J."/>
            <person name="Quetier F."/>
            <person name="Town C.D."/>
            <person name="Roe B.A."/>
        </authorList>
    </citation>
    <scope>NUCLEOTIDE SEQUENCE [LARGE SCALE GENOMIC DNA]</scope>
    <source>
        <strain evidence="9">A17</strain>
        <strain evidence="10 11">cv. Jemalong A17</strain>
    </source>
</reference>
<dbReference type="Pfam" id="PF03144">
    <property type="entry name" value="GTP_EFTU_D2"/>
    <property type="match status" value="1"/>
</dbReference>
<evidence type="ECO:0000256" key="4">
    <source>
        <dbReference type="ARBA" id="ARBA00022741"/>
    </source>
</evidence>
<name>G7K8A4_MEDTR</name>
<dbReference type="PANTHER" id="PTHR23115">
    <property type="entry name" value="TRANSLATION FACTOR"/>
    <property type="match status" value="1"/>
</dbReference>
<dbReference type="InterPro" id="IPR004161">
    <property type="entry name" value="EFTu-like_2"/>
</dbReference>
<keyword evidence="6" id="KW-0648">Protein biosynthesis</keyword>
<evidence type="ECO:0000256" key="3">
    <source>
        <dbReference type="ARBA" id="ARBA00022481"/>
    </source>
</evidence>
<dbReference type="GO" id="GO:0005525">
    <property type="term" value="F:GTP binding"/>
    <property type="evidence" value="ECO:0007669"/>
    <property type="project" value="UniProtKB-KW"/>
</dbReference>